<keyword evidence="3" id="KW-0133">Cell shape</keyword>
<feature type="transmembrane region" description="Helical" evidence="6">
    <location>
        <begin position="179"/>
        <end position="198"/>
    </location>
</feature>
<sequence length="372" mass="41945">MDVFKRYDFKRYNISLLVVVTILNSISVFLVKQVEPGSFKKQILGIILGLFIAGIVSLFDYHFISNFYIVLYLINLVLLLLVKFMGITIYNAKRWLGIKDTVFVFQPSELTKIIIIIFFARLFTMYEHRINDLMFLSIVIILMAIPTYLILTQTDLSTSIVLMMIFVMLIFAAGLSWKIILPILVIGIPLFLGLFWYIQQDYQALLTENQQQRVLSILNPEEYPGTMYQQDNSIQAIGSGQLIGKLFSGDESGLRGYRHVPVSESDFIFSVAGEELGFLGCCFILLLYAFIIYTCLSTAKKAPDKMGMLIAIGIASMFAFQVFVNIGVVTAILPNTGIPLPFLSAGLSSLISSMMAIGIILNIRLQPQKQRR</sequence>
<dbReference type="EMBL" id="LN879430">
    <property type="protein sequence ID" value="CUH92696.1"/>
    <property type="molecule type" value="Genomic_DNA"/>
</dbReference>
<evidence type="ECO:0000256" key="1">
    <source>
        <dbReference type="ARBA" id="ARBA00004141"/>
    </source>
</evidence>
<dbReference type="RefSeq" id="WP_058258044.1">
    <property type="nucleotide sequence ID" value="NZ_DUPS01000029.1"/>
</dbReference>
<dbReference type="OrthoDB" id="9812661at2"/>
<comment type="subcellular location">
    <subcellularLocation>
        <location evidence="1">Membrane</location>
        <topology evidence="1">Multi-pass membrane protein</topology>
    </subcellularLocation>
</comment>
<evidence type="ECO:0000256" key="3">
    <source>
        <dbReference type="ARBA" id="ARBA00022960"/>
    </source>
</evidence>
<name>A0A0K8J4X0_9FIRM</name>
<reference evidence="8" key="1">
    <citation type="submission" date="2015-09" db="EMBL/GenBank/DDBJ databases">
        <authorList>
            <person name="Wibberg D."/>
        </authorList>
    </citation>
    <scope>NUCLEOTIDE SEQUENCE [LARGE SCALE GENOMIC DNA]</scope>
    <source>
        <strain evidence="8">SD1D</strain>
    </source>
</reference>
<dbReference type="AlphaFoldDB" id="A0A0K8J4X0"/>
<dbReference type="Pfam" id="PF01098">
    <property type="entry name" value="FTSW_RODA_SPOVE"/>
    <property type="match status" value="1"/>
</dbReference>
<dbReference type="Proteomes" id="UP000196053">
    <property type="component" value="Chromosome I"/>
</dbReference>
<organism evidence="7 8">
    <name type="scientific">Herbinix luporum</name>
    <dbReference type="NCBI Taxonomy" id="1679721"/>
    <lineage>
        <taxon>Bacteria</taxon>
        <taxon>Bacillati</taxon>
        <taxon>Bacillota</taxon>
        <taxon>Clostridia</taxon>
        <taxon>Lachnospirales</taxon>
        <taxon>Lachnospiraceae</taxon>
        <taxon>Herbinix</taxon>
    </lineage>
</organism>
<feature type="transmembrane region" description="Helical" evidence="6">
    <location>
        <begin position="12"/>
        <end position="31"/>
    </location>
</feature>
<feature type="transmembrane region" description="Helical" evidence="6">
    <location>
        <begin position="308"/>
        <end position="332"/>
    </location>
</feature>
<dbReference type="KEGG" id="hsd:SD1D_1150"/>
<accession>A0A0K8J4X0</accession>
<evidence type="ECO:0000256" key="6">
    <source>
        <dbReference type="SAM" id="Phobius"/>
    </source>
</evidence>
<keyword evidence="2 6" id="KW-0812">Transmembrane</keyword>
<feature type="transmembrane region" description="Helical" evidence="6">
    <location>
        <begin position="110"/>
        <end position="126"/>
    </location>
</feature>
<evidence type="ECO:0000256" key="4">
    <source>
        <dbReference type="ARBA" id="ARBA00022989"/>
    </source>
</evidence>
<keyword evidence="5 6" id="KW-0472">Membrane</keyword>
<protein>
    <submittedName>
        <fullName evidence="7">Putative membrane protein</fullName>
    </submittedName>
</protein>
<feature type="transmembrane region" description="Helical" evidence="6">
    <location>
        <begin position="43"/>
        <end position="61"/>
    </location>
</feature>
<dbReference type="PANTHER" id="PTHR30474">
    <property type="entry name" value="CELL CYCLE PROTEIN"/>
    <property type="match status" value="1"/>
</dbReference>
<gene>
    <name evidence="7" type="ORF">SD1D_1150</name>
</gene>
<feature type="transmembrane region" description="Helical" evidence="6">
    <location>
        <begin position="133"/>
        <end position="150"/>
    </location>
</feature>
<evidence type="ECO:0000313" key="8">
    <source>
        <dbReference type="Proteomes" id="UP000196053"/>
    </source>
</evidence>
<dbReference type="InterPro" id="IPR001182">
    <property type="entry name" value="FtsW/RodA"/>
</dbReference>
<feature type="transmembrane region" description="Helical" evidence="6">
    <location>
        <begin position="68"/>
        <end position="90"/>
    </location>
</feature>
<feature type="transmembrane region" description="Helical" evidence="6">
    <location>
        <begin position="156"/>
        <end position="172"/>
    </location>
</feature>
<feature type="transmembrane region" description="Helical" evidence="6">
    <location>
        <begin position="276"/>
        <end position="296"/>
    </location>
</feature>
<dbReference type="GO" id="GO:0032153">
    <property type="term" value="C:cell division site"/>
    <property type="evidence" value="ECO:0007669"/>
    <property type="project" value="TreeGrafter"/>
</dbReference>
<keyword evidence="4 6" id="KW-1133">Transmembrane helix</keyword>
<evidence type="ECO:0000313" key="7">
    <source>
        <dbReference type="EMBL" id="CUH92696.1"/>
    </source>
</evidence>
<evidence type="ECO:0000256" key="2">
    <source>
        <dbReference type="ARBA" id="ARBA00022692"/>
    </source>
</evidence>
<dbReference type="GO" id="GO:0015648">
    <property type="term" value="F:lipid-linked peptidoglycan transporter activity"/>
    <property type="evidence" value="ECO:0007669"/>
    <property type="project" value="TreeGrafter"/>
</dbReference>
<evidence type="ECO:0000256" key="5">
    <source>
        <dbReference type="ARBA" id="ARBA00023136"/>
    </source>
</evidence>
<dbReference type="GO" id="GO:0005886">
    <property type="term" value="C:plasma membrane"/>
    <property type="evidence" value="ECO:0007669"/>
    <property type="project" value="TreeGrafter"/>
</dbReference>
<dbReference type="PANTHER" id="PTHR30474:SF1">
    <property type="entry name" value="PEPTIDOGLYCAN GLYCOSYLTRANSFERASE MRDB"/>
    <property type="match status" value="1"/>
</dbReference>
<proteinExistence type="predicted"/>
<keyword evidence="8" id="KW-1185">Reference proteome</keyword>
<feature type="transmembrane region" description="Helical" evidence="6">
    <location>
        <begin position="338"/>
        <end position="363"/>
    </location>
</feature>
<dbReference type="GO" id="GO:0008360">
    <property type="term" value="P:regulation of cell shape"/>
    <property type="evidence" value="ECO:0007669"/>
    <property type="project" value="UniProtKB-KW"/>
</dbReference>
<dbReference type="GO" id="GO:0051301">
    <property type="term" value="P:cell division"/>
    <property type="evidence" value="ECO:0007669"/>
    <property type="project" value="InterPro"/>
</dbReference>